<dbReference type="WBParaSite" id="RSKR_0000769900.1">
    <property type="protein sequence ID" value="RSKR_0000769900.1"/>
    <property type="gene ID" value="RSKR_0000769900"/>
</dbReference>
<organism evidence="1 2">
    <name type="scientific">Rhabditophanes sp. KR3021</name>
    <dbReference type="NCBI Taxonomy" id="114890"/>
    <lineage>
        <taxon>Eukaryota</taxon>
        <taxon>Metazoa</taxon>
        <taxon>Ecdysozoa</taxon>
        <taxon>Nematoda</taxon>
        <taxon>Chromadorea</taxon>
        <taxon>Rhabditida</taxon>
        <taxon>Tylenchina</taxon>
        <taxon>Panagrolaimomorpha</taxon>
        <taxon>Strongyloidoidea</taxon>
        <taxon>Alloionematidae</taxon>
        <taxon>Rhabditophanes</taxon>
    </lineage>
</organism>
<dbReference type="Proteomes" id="UP000095286">
    <property type="component" value="Unplaced"/>
</dbReference>
<protein>
    <submittedName>
        <fullName evidence="2">GLOBIN domain-containing protein</fullName>
    </submittedName>
</protein>
<name>A0AC35U4Q7_9BILA</name>
<evidence type="ECO:0000313" key="1">
    <source>
        <dbReference type="Proteomes" id="UP000095286"/>
    </source>
</evidence>
<sequence length="240" mass="26814">MNCSAKNSNNNSSSSSGVTRSAGGSGKCRSRSNRNRENVSTLGKMTASQKSVLISSWKFIKPNANFIMRKIFTELESVSPKVKQIFAKAAILDCFSKESSDAKACTVDEHVRLLSRFIDDVISNIDKEKEVRNILRKVGQSHAGLSNGSLFTSSLWEFLGEIAVAKICQVDYVQKSREAAKAWRLLIAFMTDELRNAFDEQVKIVRRSSVDFSKESTETDITEKLKNIHLEYQDSSHSDT</sequence>
<evidence type="ECO:0000313" key="2">
    <source>
        <dbReference type="WBParaSite" id="RSKR_0000769900.1"/>
    </source>
</evidence>
<reference evidence="2" key="1">
    <citation type="submission" date="2016-11" db="UniProtKB">
        <authorList>
            <consortium name="WormBaseParasite"/>
        </authorList>
    </citation>
    <scope>IDENTIFICATION</scope>
    <source>
        <strain evidence="2">KR3021</strain>
    </source>
</reference>
<proteinExistence type="predicted"/>
<accession>A0AC35U4Q7</accession>